<name>A0A160VH15_9ZZZZ</name>
<evidence type="ECO:0000313" key="1">
    <source>
        <dbReference type="EMBL" id="CUV08294.1"/>
    </source>
</evidence>
<dbReference type="EMBL" id="FAXC01000039">
    <property type="protein sequence ID" value="CUV08294.1"/>
    <property type="molecule type" value="Genomic_DNA"/>
</dbReference>
<gene>
    <name evidence="1" type="ORF">MGWOODY_Mmi355</name>
</gene>
<sequence>MKEKVAFVNGVYAAGAKLKFHHRQEVKKQFNQDPNWVEPYYIERFYEIVDEHRSKKAGYQVNLVAEAMDAFYSNYDNTAIPLLEAVRIVSLAQDGNTEKADLYLLKAQKRYKP</sequence>
<organism evidence="1">
    <name type="scientific">hydrothermal vent metagenome</name>
    <dbReference type="NCBI Taxonomy" id="652676"/>
    <lineage>
        <taxon>unclassified sequences</taxon>
        <taxon>metagenomes</taxon>
        <taxon>ecological metagenomes</taxon>
    </lineage>
</organism>
<protein>
    <submittedName>
        <fullName evidence="1">Uncharacterized protein</fullName>
    </submittedName>
</protein>
<reference evidence="1" key="1">
    <citation type="submission" date="2015-10" db="EMBL/GenBank/DDBJ databases">
        <authorList>
            <person name="Gilbert D.G."/>
        </authorList>
    </citation>
    <scope>NUCLEOTIDE SEQUENCE</scope>
</reference>
<accession>A0A160VH15</accession>
<dbReference type="AlphaFoldDB" id="A0A160VH15"/>
<proteinExistence type="predicted"/>